<proteinExistence type="predicted"/>
<evidence type="ECO:0000313" key="2">
    <source>
        <dbReference type="EMBL" id="KAA2264886.1"/>
    </source>
</evidence>
<keyword evidence="3" id="KW-1185">Reference proteome</keyword>
<sequence>MAELFGGLCEPLVEQLGVFAQLGGLAESLLAVGDHQENDTADAAGHGERDLDQVELVRGRWRLLAGQPGEAPPPQQPSRAGHHRDAEAEPQRDVPAEPQAHGARGVLLCAD</sequence>
<feature type="region of interest" description="Disordered" evidence="1">
    <location>
        <begin position="65"/>
        <end position="111"/>
    </location>
</feature>
<gene>
    <name evidence="2" type="ORF">F0L68_07380</name>
</gene>
<protein>
    <submittedName>
        <fullName evidence="2">Uncharacterized protein</fullName>
    </submittedName>
</protein>
<name>A0A5B2XNE5_9PSEU</name>
<accession>A0A5B2XNE5</accession>
<organism evidence="2 3">
    <name type="scientific">Solihabitans fulvus</name>
    <dbReference type="NCBI Taxonomy" id="1892852"/>
    <lineage>
        <taxon>Bacteria</taxon>
        <taxon>Bacillati</taxon>
        <taxon>Actinomycetota</taxon>
        <taxon>Actinomycetes</taxon>
        <taxon>Pseudonocardiales</taxon>
        <taxon>Pseudonocardiaceae</taxon>
        <taxon>Solihabitans</taxon>
    </lineage>
</organism>
<reference evidence="2 3" key="2">
    <citation type="submission" date="2019-09" db="EMBL/GenBank/DDBJ databases">
        <authorList>
            <person name="Jin C."/>
        </authorList>
    </citation>
    <scope>NUCLEOTIDE SEQUENCE [LARGE SCALE GENOMIC DNA]</scope>
    <source>
        <strain evidence="2 3">AN110305</strain>
    </source>
</reference>
<dbReference type="EMBL" id="VUOB01000010">
    <property type="protein sequence ID" value="KAA2264886.1"/>
    <property type="molecule type" value="Genomic_DNA"/>
</dbReference>
<dbReference type="Proteomes" id="UP000323454">
    <property type="component" value="Unassembled WGS sequence"/>
</dbReference>
<feature type="compositionally biased region" description="Basic and acidic residues" evidence="1">
    <location>
        <begin position="83"/>
        <end position="95"/>
    </location>
</feature>
<dbReference type="RefSeq" id="WP_149848683.1">
    <property type="nucleotide sequence ID" value="NZ_VUOB01000010.1"/>
</dbReference>
<dbReference type="AlphaFoldDB" id="A0A5B2XNE5"/>
<evidence type="ECO:0000256" key="1">
    <source>
        <dbReference type="SAM" id="MobiDB-lite"/>
    </source>
</evidence>
<comment type="caution">
    <text evidence="2">The sequence shown here is derived from an EMBL/GenBank/DDBJ whole genome shotgun (WGS) entry which is preliminary data.</text>
</comment>
<reference evidence="2 3" key="1">
    <citation type="submission" date="2019-09" db="EMBL/GenBank/DDBJ databases">
        <title>Goodfellowia gen. nov., a new genus of the Pseudonocardineae related to Actinoalloteichus, containing Goodfellowia coeruleoviolacea gen. nov., comb. nov. gen. nov., comb. nov.</title>
        <authorList>
            <person name="Labeda D."/>
        </authorList>
    </citation>
    <scope>NUCLEOTIDE SEQUENCE [LARGE SCALE GENOMIC DNA]</scope>
    <source>
        <strain evidence="2 3">AN110305</strain>
    </source>
</reference>
<evidence type="ECO:0000313" key="3">
    <source>
        <dbReference type="Proteomes" id="UP000323454"/>
    </source>
</evidence>